<sequence length="77" mass="8686">MEIPGGLTGSRWRMLRRAYGAEEVHEVRFLHSAKGSGACLVYHSVVYRQIQHIFATKHVTYVHCKPTNPCNCAACQL</sequence>
<accession>A0A4Q9MNS3</accession>
<reference evidence="1" key="1">
    <citation type="submission" date="2019-01" db="EMBL/GenBank/DDBJ databases">
        <title>Draft genome sequences of three monokaryotic isolates of the white-rot basidiomycete fungus Dichomitus squalens.</title>
        <authorList>
            <consortium name="DOE Joint Genome Institute"/>
            <person name="Lopez S.C."/>
            <person name="Andreopoulos B."/>
            <person name="Pangilinan J."/>
            <person name="Lipzen A."/>
            <person name="Riley R."/>
            <person name="Ahrendt S."/>
            <person name="Ng V."/>
            <person name="Barry K."/>
            <person name="Daum C."/>
            <person name="Grigoriev I.V."/>
            <person name="Hilden K.S."/>
            <person name="Makela M.R."/>
            <person name="de Vries R.P."/>
        </authorList>
    </citation>
    <scope>NUCLEOTIDE SEQUENCE [LARGE SCALE GENOMIC DNA]</scope>
    <source>
        <strain evidence="1">OM18370.1</strain>
    </source>
</reference>
<evidence type="ECO:0000313" key="1">
    <source>
        <dbReference type="EMBL" id="TBU27726.1"/>
    </source>
</evidence>
<gene>
    <name evidence="1" type="ORF">BD311DRAFT_759924</name>
</gene>
<dbReference type="Proteomes" id="UP000292957">
    <property type="component" value="Unassembled WGS sequence"/>
</dbReference>
<proteinExistence type="predicted"/>
<dbReference type="AlphaFoldDB" id="A0A4Q9MNS3"/>
<protein>
    <submittedName>
        <fullName evidence="1">Uncharacterized protein</fullName>
    </submittedName>
</protein>
<organism evidence="1">
    <name type="scientific">Dichomitus squalens</name>
    <dbReference type="NCBI Taxonomy" id="114155"/>
    <lineage>
        <taxon>Eukaryota</taxon>
        <taxon>Fungi</taxon>
        <taxon>Dikarya</taxon>
        <taxon>Basidiomycota</taxon>
        <taxon>Agaricomycotina</taxon>
        <taxon>Agaricomycetes</taxon>
        <taxon>Polyporales</taxon>
        <taxon>Polyporaceae</taxon>
        <taxon>Dichomitus</taxon>
    </lineage>
</organism>
<dbReference type="EMBL" id="ML143429">
    <property type="protein sequence ID" value="TBU27726.1"/>
    <property type="molecule type" value="Genomic_DNA"/>
</dbReference>
<name>A0A4Q9MNS3_9APHY</name>